<dbReference type="InterPro" id="IPR053807">
    <property type="entry name" value="LppM"/>
</dbReference>
<evidence type="ECO:0000259" key="2">
    <source>
        <dbReference type="Pfam" id="PF21946"/>
    </source>
</evidence>
<keyword evidence="1" id="KW-0472">Membrane</keyword>
<dbReference type="Proteomes" id="UP001519332">
    <property type="component" value="Unassembled WGS sequence"/>
</dbReference>
<name>A0ABS4U388_9PSEU</name>
<accession>A0ABS4U388</accession>
<evidence type="ECO:0000313" key="3">
    <source>
        <dbReference type="EMBL" id="MBP2331090.1"/>
    </source>
</evidence>
<keyword evidence="1" id="KW-0812">Transmembrane</keyword>
<keyword evidence="4" id="KW-1185">Reference proteome</keyword>
<evidence type="ECO:0000256" key="1">
    <source>
        <dbReference type="SAM" id="Phobius"/>
    </source>
</evidence>
<dbReference type="EMBL" id="JAGINW010000001">
    <property type="protein sequence ID" value="MBP2331090.1"/>
    <property type="molecule type" value="Genomic_DNA"/>
</dbReference>
<dbReference type="PROSITE" id="PS51257">
    <property type="entry name" value="PROKAR_LIPOPROTEIN"/>
    <property type="match status" value="1"/>
</dbReference>
<evidence type="ECO:0000313" key="4">
    <source>
        <dbReference type="Proteomes" id="UP001519332"/>
    </source>
</evidence>
<gene>
    <name evidence="3" type="ORF">JOF56_011475</name>
</gene>
<protein>
    <recommendedName>
        <fullName evidence="2">LppM domain-containing protein</fullName>
    </recommendedName>
</protein>
<keyword evidence="1" id="KW-1133">Transmembrane helix</keyword>
<feature type="transmembrane region" description="Helical" evidence="1">
    <location>
        <begin position="193"/>
        <end position="215"/>
    </location>
</feature>
<comment type="caution">
    <text evidence="3">The sequence shown here is derived from an EMBL/GenBank/DDBJ whole genome shotgun (WGS) entry which is preliminary data.</text>
</comment>
<sequence>MHLVHRRSARRWAVVPLLLVLAFALSGCVRVRAAMAVGPDDLVSGTLQIATVQVKPEETGPPLTVPANLSDKVTLTPYAEDGYVGQTVQFSQLTFEQVRTLAESISTFTSRFKINLRRSGDIVSLAGVIDLSQLRPDKADVQIKIAFPGPIGKTNGAMELENNISWVAKPGQITDINATAQYNDESGLSWTRWVLLVGAGAVGVALIVLVLALVAHRRTNRQIQRQDQSEFV</sequence>
<dbReference type="RefSeq" id="WP_209647730.1">
    <property type="nucleotide sequence ID" value="NZ_JAGINW010000001.1"/>
</dbReference>
<feature type="domain" description="LppM" evidence="2">
    <location>
        <begin position="30"/>
        <end position="182"/>
    </location>
</feature>
<dbReference type="Pfam" id="PF21946">
    <property type="entry name" value="LppM"/>
    <property type="match status" value="1"/>
</dbReference>
<reference evidence="3 4" key="1">
    <citation type="submission" date="2021-03" db="EMBL/GenBank/DDBJ databases">
        <title>Sequencing the genomes of 1000 actinobacteria strains.</title>
        <authorList>
            <person name="Klenk H.-P."/>
        </authorList>
    </citation>
    <scope>NUCLEOTIDE SEQUENCE [LARGE SCALE GENOMIC DNA]</scope>
    <source>
        <strain evidence="3 4">DSM 46670</strain>
    </source>
</reference>
<organism evidence="3 4">
    <name type="scientific">Kibdelosporangium banguiense</name>
    <dbReference type="NCBI Taxonomy" id="1365924"/>
    <lineage>
        <taxon>Bacteria</taxon>
        <taxon>Bacillati</taxon>
        <taxon>Actinomycetota</taxon>
        <taxon>Actinomycetes</taxon>
        <taxon>Pseudonocardiales</taxon>
        <taxon>Pseudonocardiaceae</taxon>
        <taxon>Kibdelosporangium</taxon>
    </lineage>
</organism>
<proteinExistence type="predicted"/>